<dbReference type="PANTHER" id="PTHR35800:SF1">
    <property type="entry name" value="RNA-BINDING PROTEIN KHPB"/>
    <property type="match status" value="1"/>
</dbReference>
<proteinExistence type="predicted"/>
<accession>A0ABX8B4Q8</accession>
<dbReference type="EMBL" id="CP072648">
    <property type="protein sequence ID" value="QUW01957.1"/>
    <property type="molecule type" value="Genomic_DNA"/>
</dbReference>
<evidence type="ECO:0000313" key="3">
    <source>
        <dbReference type="Proteomes" id="UP000676506"/>
    </source>
</evidence>
<dbReference type="Proteomes" id="UP000676506">
    <property type="component" value="Chromosome 1"/>
</dbReference>
<protein>
    <recommendedName>
        <fullName evidence="1">R3H domain-containing protein</fullName>
    </recommendedName>
</protein>
<dbReference type="CDD" id="cd02644">
    <property type="entry name" value="R3H_jag"/>
    <property type="match status" value="1"/>
</dbReference>
<dbReference type="RefSeq" id="WP_211427849.1">
    <property type="nucleotide sequence ID" value="NZ_CP072648.1"/>
</dbReference>
<organism evidence="2 3">
    <name type="scientific">Chloracidobacterium validum</name>
    <dbReference type="NCBI Taxonomy" id="2821543"/>
    <lineage>
        <taxon>Bacteria</taxon>
        <taxon>Pseudomonadati</taxon>
        <taxon>Acidobacteriota</taxon>
        <taxon>Terriglobia</taxon>
        <taxon>Terriglobales</taxon>
        <taxon>Acidobacteriaceae</taxon>
        <taxon>Chloracidobacterium</taxon>
    </lineage>
</organism>
<dbReference type="Gene3D" id="3.30.300.20">
    <property type="match status" value="1"/>
</dbReference>
<dbReference type="PROSITE" id="PS51061">
    <property type="entry name" value="R3H"/>
    <property type="match status" value="1"/>
</dbReference>
<dbReference type="InterPro" id="IPR001374">
    <property type="entry name" value="R3H_dom"/>
</dbReference>
<name>A0ABX8B4Q8_9BACT</name>
<feature type="domain" description="R3H" evidence="1">
    <location>
        <begin position="98"/>
        <end position="163"/>
    </location>
</feature>
<keyword evidence="3" id="KW-1185">Reference proteome</keyword>
<gene>
    <name evidence="2" type="ORF">J8C06_06135</name>
</gene>
<sequence>MSDTLFSELTPVRDDDDLTGVLNDFLIGLIQHSGWRLTFTLSEQAGVWQINFMGEDAGLLLARGAEVLNAIEHLVERILAHHAPGRWSVRLDANGYRANRERELVMMARTAAEQVRKYRQPFTFSALSAAERRIIHLTLAADPSVRTESIGYGDERKVVVHPV</sequence>
<dbReference type="InterPro" id="IPR034079">
    <property type="entry name" value="R3H_KhpB"/>
</dbReference>
<dbReference type="InterPro" id="IPR039247">
    <property type="entry name" value="KhpB"/>
</dbReference>
<dbReference type="Pfam" id="PF01424">
    <property type="entry name" value="R3H"/>
    <property type="match status" value="1"/>
</dbReference>
<evidence type="ECO:0000259" key="1">
    <source>
        <dbReference type="PROSITE" id="PS51061"/>
    </source>
</evidence>
<dbReference type="SUPFAM" id="SSF82708">
    <property type="entry name" value="R3H domain"/>
    <property type="match status" value="1"/>
</dbReference>
<reference evidence="2 3" key="1">
    <citation type="submission" date="2021-03" db="EMBL/GenBank/DDBJ databases">
        <title>Genomic and phenotypic characterization of Chloracidobacterium isolates provides evidence for multiple species.</title>
        <authorList>
            <person name="Saini M.K."/>
            <person name="Costas A.M.G."/>
            <person name="Tank M."/>
            <person name="Bryant D.A."/>
        </authorList>
    </citation>
    <scope>NUCLEOTIDE SEQUENCE [LARGE SCALE GENOMIC DNA]</scope>
    <source>
        <strain evidence="2 3">BV2-C</strain>
    </source>
</reference>
<dbReference type="Gene3D" id="3.30.1370.50">
    <property type="entry name" value="R3H-like domain"/>
    <property type="match status" value="1"/>
</dbReference>
<dbReference type="PANTHER" id="PTHR35800">
    <property type="entry name" value="PROTEIN JAG"/>
    <property type="match status" value="1"/>
</dbReference>
<dbReference type="InterPro" id="IPR015946">
    <property type="entry name" value="KH_dom-like_a/b"/>
</dbReference>
<evidence type="ECO:0000313" key="2">
    <source>
        <dbReference type="EMBL" id="QUW01957.1"/>
    </source>
</evidence>
<dbReference type="SMART" id="SM00393">
    <property type="entry name" value="R3H"/>
    <property type="match status" value="1"/>
</dbReference>
<dbReference type="InterPro" id="IPR036867">
    <property type="entry name" value="R3H_dom_sf"/>
</dbReference>